<sequence>MSASTHGHLNGTLIVLLGNKSVIRSTGGSYPYPRTHTTMMVVPSTRPIAPEDRPPKHNILIRRRPPLNRAIPPIPESKSNESIMSHASRVSEKQNHRKLSEEPTTGDLVIENRNVVDMLNRLDNAANIPRTKKTMSSATSTSTPRSPLMSVAHSVKNKLTRITHLGKSTTEGSRIPSTSSTSNIKTSQSFSGIRPPKSVPKRIDQNANRVIKSSSMDVPKQDQIPSTSKVSLPQNPKPLDDKIEEVSEAGLIQATELAKPREEHVCVKLEEDVLVVMKEFEEKYPGQKRSVSPDPPLFIVSETTTKVPTVPDIIETRKEEVKIMDQNANPKTPGVTRKVFTTTTTTTETSRSCRPSMGEFLLERTREIEGGELKQHCDKDVAPASQLERQVNAEPKKVQLNEEAKPKEKFVLCVRTPEALRRHHTFAIQDRPKTETKITKSHSDVHVSKRKLVKQKSVPETFTSPERYILTIKTPEALRKHNVVTIGEKVVVEEPVVEKKKVTIEEKALEPVPKKMDRERFVLVLKTPEALRRHHTFTVGDRLPSPDYPYIEEGELTEPIATIGPPAERRRKEEKKEMKRREWEESQKPVEKYVMTTTTPLAMRKFQTFVVEPKENKISTSVSADAVVSDRRVKRSESTDSKKHAFLRRLQFDLFRGRSRTRDGDKTRRQQSLDERKPPSAQKYVLSTPTPVMMRKYQTFAVTEPKKTEDVVAEITSAYKTEEKETTSPVKVQDFYSITATTPVTKRKTPTELKTPSPEPRNLFVMGGRKSPREEKKSEKNKQLLDPESPNLSRSDVAERLERKSSFVSGDLTSPEEEIPMDTNMTPTTEEVDEPIISRHITHDVVLASPIVEENENVSVSIQSSVQRVEVEAKPPPVFTPPSPPKERYSPLTSPETSSRTLKAPTQLNVKKMEAPTPTMMKKKADEKKTPAPTQKKEKERTPIASKSLRSAGKMFTNSFLRKEKKATVTPKSNVPTRSQMQLNVRNRRAPLAEFESTVVANSPAVENHPITFEKWNKSPRNPRQRFSETIAEESTDANANCFHRESAHPHDPGLIDDEILDQPMLVGDTFSHSSSMDCISTTQRIDASIVSIDRSASGVGVVTNGPSEPRSRQDDNHNGRSSHSLTAAEARNQKIDASIDEVEGIRVKLQMLQAIVNDSGLSEWETEMETLRRENARLKRELAERDAVIAALRSPKHD</sequence>
<feature type="region of interest" description="Disordered" evidence="2">
    <location>
        <begin position="67"/>
        <end position="103"/>
    </location>
</feature>
<comment type="caution">
    <text evidence="3">The sequence shown here is derived from an EMBL/GenBank/DDBJ whole genome shotgun (WGS) entry which is preliminary data.</text>
</comment>
<feature type="region of interest" description="Disordered" evidence="2">
    <location>
        <begin position="658"/>
        <end position="686"/>
    </location>
</feature>
<feature type="compositionally biased region" description="Basic and acidic residues" evidence="2">
    <location>
        <begin position="771"/>
        <end position="785"/>
    </location>
</feature>
<feature type="compositionally biased region" description="Basic and acidic residues" evidence="2">
    <location>
        <begin position="796"/>
        <end position="805"/>
    </location>
</feature>
<accession>A0A8S1HQK6</accession>
<dbReference type="EMBL" id="CAJGYM010000078">
    <property type="protein sequence ID" value="CAD6196755.1"/>
    <property type="molecule type" value="Genomic_DNA"/>
</dbReference>
<feature type="compositionally biased region" description="Polar residues" evidence="2">
    <location>
        <begin position="205"/>
        <end position="216"/>
    </location>
</feature>
<evidence type="ECO:0000256" key="2">
    <source>
        <dbReference type="SAM" id="MobiDB-lite"/>
    </source>
</evidence>
<feature type="compositionally biased region" description="Basic and acidic residues" evidence="2">
    <location>
        <begin position="567"/>
        <end position="585"/>
    </location>
</feature>
<evidence type="ECO:0000313" key="3">
    <source>
        <dbReference type="EMBL" id="CAD6196755.1"/>
    </source>
</evidence>
<feature type="compositionally biased region" description="Basic and acidic residues" evidence="2">
    <location>
        <begin position="923"/>
        <end position="942"/>
    </location>
</feature>
<protein>
    <submittedName>
        <fullName evidence="3">Uncharacterized protein</fullName>
    </submittedName>
</protein>
<feature type="compositionally biased region" description="Polar residues" evidence="2">
    <location>
        <begin position="223"/>
        <end position="234"/>
    </location>
</feature>
<feature type="compositionally biased region" description="Pro residues" evidence="2">
    <location>
        <begin position="874"/>
        <end position="884"/>
    </location>
</feature>
<dbReference type="Proteomes" id="UP000835052">
    <property type="component" value="Unassembled WGS sequence"/>
</dbReference>
<feature type="region of interest" description="Disordered" evidence="2">
    <location>
        <begin position="165"/>
        <end position="236"/>
    </location>
</feature>
<feature type="region of interest" description="Disordered" evidence="2">
    <location>
        <begin position="863"/>
        <end position="944"/>
    </location>
</feature>
<feature type="region of interest" description="Disordered" evidence="2">
    <location>
        <begin position="743"/>
        <end position="828"/>
    </location>
</feature>
<evidence type="ECO:0000313" key="4">
    <source>
        <dbReference type="Proteomes" id="UP000835052"/>
    </source>
</evidence>
<keyword evidence="1" id="KW-0175">Coiled coil</keyword>
<feature type="compositionally biased region" description="Polar residues" evidence="2">
    <location>
        <begin position="891"/>
        <end position="909"/>
    </location>
</feature>
<feature type="compositionally biased region" description="Polar residues" evidence="2">
    <location>
        <begin position="166"/>
        <end position="191"/>
    </location>
</feature>
<keyword evidence="4" id="KW-1185">Reference proteome</keyword>
<feature type="compositionally biased region" description="Basic and acidic residues" evidence="2">
    <location>
        <begin position="1110"/>
        <end position="1119"/>
    </location>
</feature>
<feature type="region of interest" description="Disordered" evidence="2">
    <location>
        <begin position="565"/>
        <end position="585"/>
    </location>
</feature>
<feature type="region of interest" description="Disordered" evidence="2">
    <location>
        <begin position="1099"/>
        <end position="1132"/>
    </location>
</feature>
<feature type="compositionally biased region" description="Basic and acidic residues" evidence="2">
    <location>
        <begin position="660"/>
        <end position="678"/>
    </location>
</feature>
<dbReference type="OrthoDB" id="5864201at2759"/>
<organism evidence="3 4">
    <name type="scientific">Caenorhabditis auriculariae</name>
    <dbReference type="NCBI Taxonomy" id="2777116"/>
    <lineage>
        <taxon>Eukaryota</taxon>
        <taxon>Metazoa</taxon>
        <taxon>Ecdysozoa</taxon>
        <taxon>Nematoda</taxon>
        <taxon>Chromadorea</taxon>
        <taxon>Rhabditida</taxon>
        <taxon>Rhabditina</taxon>
        <taxon>Rhabditomorpha</taxon>
        <taxon>Rhabditoidea</taxon>
        <taxon>Rhabditidae</taxon>
        <taxon>Peloderinae</taxon>
        <taxon>Caenorhabditis</taxon>
    </lineage>
</organism>
<gene>
    <name evidence="3" type="ORF">CAUJ_LOCUS12667</name>
</gene>
<feature type="region of interest" description="Disordered" evidence="2">
    <location>
        <begin position="620"/>
        <end position="640"/>
    </location>
</feature>
<feature type="coiled-coil region" evidence="1">
    <location>
        <begin position="1162"/>
        <end position="1189"/>
    </location>
</feature>
<dbReference type="AlphaFoldDB" id="A0A8S1HQK6"/>
<feature type="compositionally biased region" description="Basic and acidic residues" evidence="2">
    <location>
        <begin position="89"/>
        <end position="101"/>
    </location>
</feature>
<reference evidence="3" key="1">
    <citation type="submission" date="2020-10" db="EMBL/GenBank/DDBJ databases">
        <authorList>
            <person name="Kikuchi T."/>
        </authorList>
    </citation>
    <scope>NUCLEOTIDE SEQUENCE</scope>
    <source>
        <strain evidence="3">NKZ352</strain>
    </source>
</reference>
<evidence type="ECO:0000256" key="1">
    <source>
        <dbReference type="SAM" id="Coils"/>
    </source>
</evidence>
<feature type="compositionally biased region" description="Basic and acidic residues" evidence="2">
    <location>
        <begin position="628"/>
        <end position="640"/>
    </location>
</feature>
<name>A0A8S1HQK6_9PELO</name>
<proteinExistence type="predicted"/>